<proteinExistence type="predicted"/>
<comment type="caution">
    <text evidence="1">The sequence shown here is derived from an EMBL/GenBank/DDBJ whole genome shotgun (WGS) entry which is preliminary data.</text>
</comment>
<dbReference type="InterPro" id="IPR011044">
    <property type="entry name" value="Quino_amine_DH_bsu"/>
</dbReference>
<name>A0A942TSE1_9BACI</name>
<dbReference type="Proteomes" id="UP000682713">
    <property type="component" value="Unassembled WGS sequence"/>
</dbReference>
<dbReference type="InterPro" id="IPR015943">
    <property type="entry name" value="WD40/YVTN_repeat-like_dom_sf"/>
</dbReference>
<gene>
    <name evidence="1" type="ORF">KHA93_16850</name>
</gene>
<evidence type="ECO:0000313" key="2">
    <source>
        <dbReference type="Proteomes" id="UP000682713"/>
    </source>
</evidence>
<evidence type="ECO:0000313" key="1">
    <source>
        <dbReference type="EMBL" id="MBS4201307.1"/>
    </source>
</evidence>
<organism evidence="1 2">
    <name type="scientific">Lederbergia citrisecunda</name>
    <dbReference type="NCBI Taxonomy" id="2833583"/>
    <lineage>
        <taxon>Bacteria</taxon>
        <taxon>Bacillati</taxon>
        <taxon>Bacillota</taxon>
        <taxon>Bacilli</taxon>
        <taxon>Bacillales</taxon>
        <taxon>Bacillaceae</taxon>
        <taxon>Lederbergia</taxon>
    </lineage>
</organism>
<accession>A0A942TSE1</accession>
<protein>
    <submittedName>
        <fullName evidence="1">Uncharacterized protein</fullName>
    </submittedName>
</protein>
<dbReference type="AlphaFoldDB" id="A0A942TSE1"/>
<reference evidence="1 2" key="1">
    <citation type="submission" date="2021-05" db="EMBL/GenBank/DDBJ databases">
        <title>Novel Bacillus species.</title>
        <authorList>
            <person name="Liu G."/>
        </authorList>
    </citation>
    <scope>NUCLEOTIDE SEQUENCE [LARGE SCALE GENOMIC DNA]</scope>
    <source>
        <strain evidence="1 2">FJAT-49732</strain>
    </source>
</reference>
<dbReference type="EMBL" id="JAGYPJ010000001">
    <property type="protein sequence ID" value="MBS4201307.1"/>
    <property type="molecule type" value="Genomic_DNA"/>
</dbReference>
<dbReference type="SUPFAM" id="SSF50969">
    <property type="entry name" value="YVTN repeat-like/Quinoprotein amine dehydrogenase"/>
    <property type="match status" value="1"/>
</dbReference>
<keyword evidence="2" id="KW-1185">Reference proteome</keyword>
<sequence length="364" mass="41978">MTTLFLFMISIGGHTYAISYPPALEHKWTSKSFKAVDMFGPYSNESGYTTVNYYQKPNSSNNSILVYNSQGKKIYEKENDASLGSVSQVLANKNGIIINSQKGLKKINLKGKVEWFNKNLLNGGIFTTDNGDLFFSDQSRKKIDKINPKNGKVLWTYKLNTKNEINNLEINPKNGNFYFVTNNDLYVMNNKKLMWKVTAPKGNGIQEIILSPNGTVAIEMYDKNGYYLKVYSNKGKLTWQNKSKDFYVRNAMFNKNDDFCMIDGDNKVIWFNPKGKIISSFTLNENNYYSPEIFSVTNGLTIYINYFQRDSNFQSTYYIRKFNKNGKVLAQSKTKDFDFNTYPSGVYSLTHKNGAFQFKYYKLK</sequence>
<dbReference type="RefSeq" id="WP_213111796.1">
    <property type="nucleotide sequence ID" value="NZ_JAGYPJ010000001.1"/>
</dbReference>
<dbReference type="Gene3D" id="2.130.10.10">
    <property type="entry name" value="YVTN repeat-like/Quinoprotein amine dehydrogenase"/>
    <property type="match status" value="1"/>
</dbReference>